<dbReference type="EMBL" id="LR796635">
    <property type="protein sequence ID" value="CAB4156288.1"/>
    <property type="molecule type" value="Genomic_DNA"/>
</dbReference>
<proteinExistence type="predicted"/>
<protein>
    <submittedName>
        <fullName evidence="1">Uncharacterized protein</fullName>
    </submittedName>
</protein>
<gene>
    <name evidence="2" type="ORF">UFOVP1067_50</name>
    <name evidence="1" type="ORF">UFOVP662_50</name>
</gene>
<reference evidence="1" key="1">
    <citation type="submission" date="2020-04" db="EMBL/GenBank/DDBJ databases">
        <authorList>
            <person name="Chiriac C."/>
            <person name="Salcher M."/>
            <person name="Ghai R."/>
            <person name="Kavagutti S V."/>
        </authorList>
    </citation>
    <scope>NUCLEOTIDE SEQUENCE</scope>
</reference>
<organism evidence="1">
    <name type="scientific">uncultured Caudovirales phage</name>
    <dbReference type="NCBI Taxonomy" id="2100421"/>
    <lineage>
        <taxon>Viruses</taxon>
        <taxon>Duplodnaviria</taxon>
        <taxon>Heunggongvirae</taxon>
        <taxon>Uroviricota</taxon>
        <taxon>Caudoviricetes</taxon>
        <taxon>Peduoviridae</taxon>
        <taxon>Maltschvirus</taxon>
        <taxon>Maltschvirus maltsch</taxon>
    </lineage>
</organism>
<evidence type="ECO:0000313" key="1">
    <source>
        <dbReference type="EMBL" id="CAB4156288.1"/>
    </source>
</evidence>
<evidence type="ECO:0000313" key="2">
    <source>
        <dbReference type="EMBL" id="CAB4181566.1"/>
    </source>
</evidence>
<dbReference type="EMBL" id="LR797016">
    <property type="protein sequence ID" value="CAB4181566.1"/>
    <property type="molecule type" value="Genomic_DNA"/>
</dbReference>
<accession>A0A6J5NHD7</accession>
<name>A0A6J5NHD7_9CAUD</name>
<sequence length="101" mass="11446">MSSFPKNINVIEQNYAIEYDESLKNALGQCDGNTLKISILPNQSANVEADVLMHEVIHAIEMAMYLNMSERQVFCISVGLLAVLKRNPQFLEYLNKVINNE</sequence>